<organism evidence="1 2">
    <name type="scientific">Naganishia adeliensis</name>
    <dbReference type="NCBI Taxonomy" id="92952"/>
    <lineage>
        <taxon>Eukaryota</taxon>
        <taxon>Fungi</taxon>
        <taxon>Dikarya</taxon>
        <taxon>Basidiomycota</taxon>
        <taxon>Agaricomycotina</taxon>
        <taxon>Tremellomycetes</taxon>
        <taxon>Filobasidiales</taxon>
        <taxon>Filobasidiaceae</taxon>
        <taxon>Naganishia</taxon>
    </lineage>
</organism>
<protein>
    <submittedName>
        <fullName evidence="1">Uncharacterized protein</fullName>
    </submittedName>
</protein>
<comment type="caution">
    <text evidence="1">The sequence shown here is derived from an EMBL/GenBank/DDBJ whole genome shotgun (WGS) entry which is preliminary data.</text>
</comment>
<gene>
    <name evidence="1" type="ORF">QFC20_003210</name>
</gene>
<evidence type="ECO:0000313" key="1">
    <source>
        <dbReference type="EMBL" id="KAJ9109794.1"/>
    </source>
</evidence>
<name>A0ACC2WDI9_9TREE</name>
<evidence type="ECO:0000313" key="2">
    <source>
        <dbReference type="Proteomes" id="UP001230649"/>
    </source>
</evidence>
<reference evidence="1" key="1">
    <citation type="submission" date="2023-04" db="EMBL/GenBank/DDBJ databases">
        <title>Draft Genome sequencing of Naganishia species isolated from polar environments using Oxford Nanopore Technology.</title>
        <authorList>
            <person name="Leo P."/>
            <person name="Venkateswaran K."/>
        </authorList>
    </citation>
    <scope>NUCLEOTIDE SEQUENCE</scope>
    <source>
        <strain evidence="1">MNA-CCFEE 5262</strain>
    </source>
</reference>
<dbReference type="Proteomes" id="UP001230649">
    <property type="component" value="Unassembled WGS sequence"/>
</dbReference>
<proteinExistence type="predicted"/>
<keyword evidence="2" id="KW-1185">Reference proteome</keyword>
<dbReference type="EMBL" id="JASBWS010000028">
    <property type="protein sequence ID" value="KAJ9109794.1"/>
    <property type="molecule type" value="Genomic_DNA"/>
</dbReference>
<accession>A0ACC2WDI9</accession>
<sequence length="1144" mass="125081">MASTLTNTSSGGPVATWRQFNFFETTEVTDVKDLGSAPAVFRSLIPPYCITSPSQTGPLSETVSCIISESNGYISLLDTKFQTIKRWKGWDSQPASNSNNSQGSEGQTGKAKGKARERGVMLLECGGVLLGIGHAAPQEDDASSQFPILKIWDLLHDDNKTKQPVLMRNVRLGTGSRGYPVSTIASTANLSYLAIGLVSGQVLLYRHVSESLTTSPQAITSFPKARIVWEGSLAEPITGLGFRDPLSPLYEEADGEDNVGAGSNAKGKQKDREGKVVTSLFITTTGKTIVIPSVTGRGTDPRILEESDGADLGCVVMDGKARDLIVGRDEGIYLYGLEGRGAVLAYEGPKSSIHNLGKSLVIVSPPFTPSANSNSATVRRSAAAASDVASSSSAASAKVTVFDLVNKFVSYSGVHRHGIQHVLAATVPSSNASLNSTDIHLLLGDGNLIRLSEISTEAKIEALYRKKLYTLAGAVAKSEGMDEQGIKEIWARYGDYLYTKGDFEAAIGQFVKTLGYLQPSYVIRKFLDAQRIQNLITYLQELHAKGMATPDHTTLLLNCYTKTSDAARLDAFLKTETSRDGELPFDLDTAIRVCRQAGFYEHATYLARRYRQDQEYLMIMLEDVRDYQAALDYLSMLEPKTAERNLLRYGRTLLQNRPEETTTVLIDLCSGNFLNKQKALASRRAEKKQADRESDSQVPQVSNNYLSYLGYDKVTGVFSSSAPVPPGDAVDPAATPSAVPVETSFLAKPGATSASIAEPVTTTYPVPSPRQYFAHFISSPGQFVRFLESIASDRWQQTVPTAPSSTKGTAARTVEAPIDQGSPTNVLDADDADQRCVWNTLLELYLTDAQDQKSSSSASSRQKALNVVERTGDLPVDPMHALMVCSTAGFTPGQIRLWEKLGMYEEVLRFWMNIKSGDMEPNTQGEERSAPDNVLHYLHLYGPTNPQLYPLVLRYLTADAERVSRHATDVGEILKVIDEESLMPPLAVVQLLSRNTVTSIGVVKDWLRAKVADTRQDVESDQILVKSYRSETEEKLKEIANLADAKHPQVFQVTRCASCGGKLDLPTVHYMCKHSYHQRCLPDSDTECPSCARQYAVIRELRRHQQELADRHDLFLAEVADADDGFAVIAGAFGRGLLNKPVQS</sequence>